<name>A0A1J6I4F8_NICAT</name>
<dbReference type="STRING" id="49451.A0A1J6I4F8"/>
<keyword evidence="2" id="KW-1185">Reference proteome</keyword>
<feature type="non-terminal residue" evidence="1">
    <location>
        <position position="1"/>
    </location>
</feature>
<protein>
    <recommendedName>
        <fullName evidence="3">Reverse transcriptase domain-containing protein</fullName>
    </recommendedName>
</protein>
<evidence type="ECO:0008006" key="3">
    <source>
        <dbReference type="Google" id="ProtNLM"/>
    </source>
</evidence>
<evidence type="ECO:0000313" key="1">
    <source>
        <dbReference type="EMBL" id="OIS99925.1"/>
    </source>
</evidence>
<dbReference type="SMR" id="A0A1J6I4F8"/>
<dbReference type="AlphaFoldDB" id="A0A1J6I4F8"/>
<accession>A0A1J6I4F8</accession>
<comment type="caution">
    <text evidence="1">The sequence shown here is derived from an EMBL/GenBank/DDBJ whole genome shotgun (WGS) entry which is preliminary data.</text>
</comment>
<dbReference type="EMBL" id="MJEQ01037189">
    <property type="protein sequence ID" value="OIS99925.1"/>
    <property type="molecule type" value="Genomic_DNA"/>
</dbReference>
<evidence type="ECO:0000313" key="2">
    <source>
        <dbReference type="Proteomes" id="UP000187609"/>
    </source>
</evidence>
<organism evidence="1 2">
    <name type="scientific">Nicotiana attenuata</name>
    <name type="common">Coyote tobacco</name>
    <dbReference type="NCBI Taxonomy" id="49451"/>
    <lineage>
        <taxon>Eukaryota</taxon>
        <taxon>Viridiplantae</taxon>
        <taxon>Streptophyta</taxon>
        <taxon>Embryophyta</taxon>
        <taxon>Tracheophyta</taxon>
        <taxon>Spermatophyta</taxon>
        <taxon>Magnoliopsida</taxon>
        <taxon>eudicotyledons</taxon>
        <taxon>Gunneridae</taxon>
        <taxon>Pentapetalae</taxon>
        <taxon>asterids</taxon>
        <taxon>lamiids</taxon>
        <taxon>Solanales</taxon>
        <taxon>Solanaceae</taxon>
        <taxon>Nicotianoideae</taxon>
        <taxon>Nicotianeae</taxon>
        <taxon>Nicotiana</taxon>
    </lineage>
</organism>
<feature type="non-terminal residue" evidence="1">
    <location>
        <position position="146"/>
    </location>
</feature>
<proteinExistence type="predicted"/>
<sequence>LKNEEDFWKMKSRINWLNEGDASTNFFHTSTLNIRRRNRTLSLKEDNGNWITGPQEIQSTIVDFFTKLYTTSLTHVPWEVTNHSTLEPTLLQSHKTFMDRPPQMAEIKKAVFSNKPFKSPGPDGLHPFFYQKYWDIVGESVSQFCM</sequence>
<reference evidence="1" key="1">
    <citation type="submission" date="2016-11" db="EMBL/GenBank/DDBJ databases">
        <title>The genome of Nicotiana attenuata.</title>
        <authorList>
            <person name="Xu S."/>
            <person name="Brockmoeller T."/>
            <person name="Gaquerel E."/>
            <person name="Navarro A."/>
            <person name="Kuhl H."/>
            <person name="Gase K."/>
            <person name="Ling Z."/>
            <person name="Zhou W."/>
            <person name="Kreitzer C."/>
            <person name="Stanke M."/>
            <person name="Tang H."/>
            <person name="Lyons E."/>
            <person name="Pandey P."/>
            <person name="Pandey S.P."/>
            <person name="Timmermann B."/>
            <person name="Baldwin I.T."/>
        </authorList>
    </citation>
    <scope>NUCLEOTIDE SEQUENCE [LARGE SCALE GENOMIC DNA]</scope>
    <source>
        <strain evidence="1">UT</strain>
    </source>
</reference>
<dbReference type="OMA" id="WITEREE"/>
<dbReference type="Gramene" id="OIS99925">
    <property type="protein sequence ID" value="OIS99925"/>
    <property type="gene ID" value="A4A49_60007"/>
</dbReference>
<dbReference type="Proteomes" id="UP000187609">
    <property type="component" value="Unassembled WGS sequence"/>
</dbReference>
<gene>
    <name evidence="1" type="ORF">A4A49_60007</name>
</gene>